<evidence type="ECO:0000256" key="4">
    <source>
        <dbReference type="ARBA" id="ARBA00023136"/>
    </source>
</evidence>
<dbReference type="AlphaFoldDB" id="A0AA46N4T9"/>
<dbReference type="PANTHER" id="PTHR37422:SF13">
    <property type="entry name" value="LIPOPOLYSACCHARIDE BIOSYNTHESIS PROTEIN PA4999-RELATED"/>
    <property type="match status" value="1"/>
</dbReference>
<comment type="subcellular location">
    <subcellularLocation>
        <location evidence="1">Membrane</location>
        <topology evidence="1">Multi-pass membrane protein</topology>
    </subcellularLocation>
</comment>
<keyword evidence="3 5" id="KW-1133">Transmembrane helix</keyword>
<gene>
    <name evidence="7" type="ORF">NGX11_02405</name>
</gene>
<dbReference type="EMBL" id="CP099556">
    <property type="protein sequence ID" value="UYF43801.1"/>
    <property type="molecule type" value="Genomic_DNA"/>
</dbReference>
<accession>A0AA46N4T9</accession>
<dbReference type="Pfam" id="PF04932">
    <property type="entry name" value="Wzy_C"/>
    <property type="match status" value="1"/>
</dbReference>
<keyword evidence="7" id="KW-0436">Ligase</keyword>
<keyword evidence="4 5" id="KW-0472">Membrane</keyword>
<keyword evidence="2 5" id="KW-0812">Transmembrane</keyword>
<evidence type="ECO:0000259" key="6">
    <source>
        <dbReference type="Pfam" id="PF04932"/>
    </source>
</evidence>
<feature type="transmembrane region" description="Helical" evidence="5">
    <location>
        <begin position="119"/>
        <end position="140"/>
    </location>
</feature>
<dbReference type="GO" id="GO:0016874">
    <property type="term" value="F:ligase activity"/>
    <property type="evidence" value="ECO:0007669"/>
    <property type="project" value="UniProtKB-KW"/>
</dbReference>
<organism evidence="7 8">
    <name type="scientific">Aliarcobacter cryaerophilus</name>
    <dbReference type="NCBI Taxonomy" id="28198"/>
    <lineage>
        <taxon>Bacteria</taxon>
        <taxon>Pseudomonadati</taxon>
        <taxon>Campylobacterota</taxon>
        <taxon>Epsilonproteobacteria</taxon>
        <taxon>Campylobacterales</taxon>
        <taxon>Arcobacteraceae</taxon>
        <taxon>Aliarcobacter</taxon>
    </lineage>
</organism>
<feature type="transmembrane region" description="Helical" evidence="5">
    <location>
        <begin position="197"/>
        <end position="214"/>
    </location>
</feature>
<evidence type="ECO:0000313" key="7">
    <source>
        <dbReference type="EMBL" id="UYF43801.1"/>
    </source>
</evidence>
<evidence type="ECO:0000256" key="3">
    <source>
        <dbReference type="ARBA" id="ARBA00022989"/>
    </source>
</evidence>
<dbReference type="GO" id="GO:0016020">
    <property type="term" value="C:membrane"/>
    <property type="evidence" value="ECO:0007669"/>
    <property type="project" value="UniProtKB-SubCell"/>
</dbReference>
<feature type="transmembrane region" description="Helical" evidence="5">
    <location>
        <begin position="66"/>
        <end position="86"/>
    </location>
</feature>
<dbReference type="RefSeq" id="WP_263514763.1">
    <property type="nucleotide sequence ID" value="NZ_CP099556.1"/>
</dbReference>
<feature type="transmembrane region" description="Helical" evidence="5">
    <location>
        <begin position="220"/>
        <end position="237"/>
    </location>
</feature>
<feature type="domain" description="O-antigen ligase-related" evidence="6">
    <location>
        <begin position="205"/>
        <end position="362"/>
    </location>
</feature>
<protein>
    <submittedName>
        <fullName evidence="7">O-antigen ligase family protein</fullName>
    </submittedName>
</protein>
<feature type="transmembrane region" description="Helical" evidence="5">
    <location>
        <begin position="98"/>
        <end position="114"/>
    </location>
</feature>
<feature type="transmembrane region" description="Helical" evidence="5">
    <location>
        <begin position="172"/>
        <end position="190"/>
    </location>
</feature>
<feature type="transmembrane region" description="Helical" evidence="5">
    <location>
        <begin position="429"/>
        <end position="446"/>
    </location>
</feature>
<reference evidence="7" key="1">
    <citation type="journal article" date="2022" name="Front. Microbiol.">
        <title>Species classification and novel plasmid identifications in Arcobacter cryaerophilus and Arcobacter cryaerophilus-like organisms.</title>
        <authorList>
            <person name="Zhou G."/>
            <person name="Wang M."/>
            <person name="Wang H."/>
            <person name="Chen X."/>
            <person name="Gu Y."/>
            <person name="Shao Z."/>
            <person name="Zhang J."/>
            <person name="Zhang M."/>
        </authorList>
    </citation>
    <scope>NUCLEOTIDE SEQUENCE</scope>
    <source>
        <strain evidence="7">ICDCAC48</strain>
    </source>
</reference>
<dbReference type="PANTHER" id="PTHR37422">
    <property type="entry name" value="TEICHURONIC ACID BIOSYNTHESIS PROTEIN TUAE"/>
    <property type="match status" value="1"/>
</dbReference>
<feature type="transmembrane region" description="Helical" evidence="5">
    <location>
        <begin position="244"/>
        <end position="261"/>
    </location>
</feature>
<dbReference type="Proteomes" id="UP001164100">
    <property type="component" value="Chromosome"/>
</dbReference>
<proteinExistence type="predicted"/>
<sequence>MNLIKNIMQVPTLEFQNKITFFANHLLVVLAFLSPLYFRATSSVVFILLILLIVRRNYLYYFKEALSNKIVQAILLFILINILWLYGSDNLSDAKTELINLKYYLYSILFLLFVDKKFVYAIISGFILGMLFSESISYLIHFNLLPYKLELYNTIIYESQGVNNPSPFLNHSLYNVLLSIAIGFMLYNLLKNDNKILIKFISVFFIVTASVNLILVGGRIGYISYIVIIMLVLFLVYKMRIFKIVLPISFLLLTLFFYLAYNHSSQFKLRIENTISDKEKLINGNKENFKSSIGLRIGFWLNSLDVIKENLIFGVGTGDHMNSVAQNLPKEHKYIVQMIEHPHNEYLKILLQFGILGFIFFLNIFYQIFKLEDNDFKNYLVILTCGVCCLLLTDIFVKNILIIFLLFISVCTSKANYLKDYIFKFNIKIIIMYILLISIFLLVVLLEKVY</sequence>
<feature type="transmembrane region" description="Helical" evidence="5">
    <location>
        <begin position="349"/>
        <end position="369"/>
    </location>
</feature>
<evidence type="ECO:0000313" key="8">
    <source>
        <dbReference type="Proteomes" id="UP001164100"/>
    </source>
</evidence>
<dbReference type="InterPro" id="IPR007016">
    <property type="entry name" value="O-antigen_ligase-rel_domated"/>
</dbReference>
<evidence type="ECO:0000256" key="5">
    <source>
        <dbReference type="SAM" id="Phobius"/>
    </source>
</evidence>
<evidence type="ECO:0000256" key="1">
    <source>
        <dbReference type="ARBA" id="ARBA00004141"/>
    </source>
</evidence>
<dbReference type="InterPro" id="IPR051533">
    <property type="entry name" value="WaaL-like"/>
</dbReference>
<feature type="transmembrane region" description="Helical" evidence="5">
    <location>
        <begin position="36"/>
        <end position="54"/>
    </location>
</feature>
<name>A0AA46N4T9_9BACT</name>
<evidence type="ECO:0000256" key="2">
    <source>
        <dbReference type="ARBA" id="ARBA00022692"/>
    </source>
</evidence>